<evidence type="ECO:0000313" key="2">
    <source>
        <dbReference type="EMBL" id="CAD9963621.1"/>
    </source>
</evidence>
<feature type="compositionally biased region" description="Basic residues" evidence="1">
    <location>
        <begin position="154"/>
        <end position="164"/>
    </location>
</feature>
<sequence length="495" mass="54897">MDLETQSKALEPLEQQDVSNLEKSSNMESIRLKNASVYPFKKKATSSKFEASESSMTSQQLWLSGEDGCEHTETDATEWGSSFLSTSFGGSTSTPLVTKVSTPQSKKNETSFIRIPHKLNQILAPTLAAETGSSDQQQQQQQNEEMARPGIYTTKRKGPPKLNKRARELSRMHASDIALDPRWDIIRESSQDDEEDEEISCVQEETEEEEEDGAHDSSDDEDSGCLSALIEAQQLAKKRQEEHGGKDEASLDPMDLWAEPSLGSEGEDDSDHEHPHLLGPQGWGAKKDTREEKDEEELSLTLSQLHEDDRPESPQSVPSTPSEYSLDCDDALSVASSITWDENVESFNDLFENDESESECEESSSYDPVAHEDILQDARPVSPCGPMSPLIGRPKSIQRFHHSWSNPPTKPWLSPASTRSRPMQPTIGAAGLVDRLSIDFSPYGESDSLICYNHRSSASDNEEEDDEDRDVNVEIQTAVVMGNRTAAATLLAECE</sequence>
<dbReference type="AlphaFoldDB" id="A0A7S3DP24"/>
<feature type="compositionally biased region" description="Acidic residues" evidence="1">
    <location>
        <begin position="191"/>
        <end position="223"/>
    </location>
</feature>
<feature type="compositionally biased region" description="Polar residues" evidence="1">
    <location>
        <begin position="313"/>
        <end position="323"/>
    </location>
</feature>
<feature type="region of interest" description="Disordered" evidence="1">
    <location>
        <begin position="400"/>
        <end position="425"/>
    </location>
</feature>
<feature type="compositionally biased region" description="Basic and acidic residues" evidence="1">
    <location>
        <begin position="238"/>
        <end position="249"/>
    </location>
</feature>
<accession>A0A7S3DP24</accession>
<feature type="compositionally biased region" description="Polar residues" evidence="1">
    <location>
        <begin position="16"/>
        <end position="25"/>
    </location>
</feature>
<feature type="compositionally biased region" description="Basic and acidic residues" evidence="1">
    <location>
        <begin position="165"/>
        <end position="190"/>
    </location>
</feature>
<feature type="region of interest" description="Disordered" evidence="1">
    <location>
        <begin position="1"/>
        <end position="25"/>
    </location>
</feature>
<dbReference type="EMBL" id="HBHT01016515">
    <property type="protein sequence ID" value="CAD9963621.1"/>
    <property type="molecule type" value="Transcribed_RNA"/>
</dbReference>
<proteinExistence type="predicted"/>
<evidence type="ECO:0000256" key="1">
    <source>
        <dbReference type="SAM" id="MobiDB-lite"/>
    </source>
</evidence>
<organism evidence="2">
    <name type="scientific">Entomoneis paludosa</name>
    <dbReference type="NCBI Taxonomy" id="265537"/>
    <lineage>
        <taxon>Eukaryota</taxon>
        <taxon>Sar</taxon>
        <taxon>Stramenopiles</taxon>
        <taxon>Ochrophyta</taxon>
        <taxon>Bacillariophyta</taxon>
        <taxon>Bacillariophyceae</taxon>
        <taxon>Bacillariophycidae</taxon>
        <taxon>Entomoneidaceae</taxon>
        <taxon>Entomoneis</taxon>
    </lineage>
</organism>
<feature type="region of interest" description="Disordered" evidence="1">
    <location>
        <begin position="129"/>
        <end position="328"/>
    </location>
</feature>
<name>A0A7S3DP24_9STRA</name>
<reference evidence="2" key="1">
    <citation type="submission" date="2021-01" db="EMBL/GenBank/DDBJ databases">
        <authorList>
            <person name="Corre E."/>
            <person name="Pelletier E."/>
            <person name="Niang G."/>
            <person name="Scheremetjew M."/>
            <person name="Finn R."/>
            <person name="Kale V."/>
            <person name="Holt S."/>
            <person name="Cochrane G."/>
            <person name="Meng A."/>
            <person name="Brown T."/>
            <person name="Cohen L."/>
        </authorList>
    </citation>
    <scope>NUCLEOTIDE SEQUENCE</scope>
    <source>
        <strain evidence="2">CCMP125</strain>
    </source>
</reference>
<protein>
    <submittedName>
        <fullName evidence="2">Uncharacterized protein</fullName>
    </submittedName>
</protein>
<gene>
    <name evidence="2" type="ORF">APAL1065_LOCUS11013</name>
</gene>